<organism evidence="2 3">
    <name type="scientific">Microbacterium testaceum (strain StLB037)</name>
    <dbReference type="NCBI Taxonomy" id="979556"/>
    <lineage>
        <taxon>Bacteria</taxon>
        <taxon>Bacillati</taxon>
        <taxon>Actinomycetota</taxon>
        <taxon>Actinomycetes</taxon>
        <taxon>Micrococcales</taxon>
        <taxon>Microbacteriaceae</taxon>
        <taxon>Microbacterium</taxon>
    </lineage>
</organism>
<feature type="region of interest" description="Disordered" evidence="1">
    <location>
        <begin position="83"/>
        <end position="108"/>
    </location>
</feature>
<evidence type="ECO:0000313" key="2">
    <source>
        <dbReference type="EMBL" id="SDP17028.1"/>
    </source>
</evidence>
<name>A0A1H0QK37_MICTS</name>
<dbReference type="PANTHER" id="PTHR41700:SF1">
    <property type="entry name" value="N-ACETYLTRANSFERASE DOMAIN-CONTAINING PROTEIN"/>
    <property type="match status" value="1"/>
</dbReference>
<dbReference type="AlphaFoldDB" id="A0A1H0QK37"/>
<proteinExistence type="predicted"/>
<evidence type="ECO:0000313" key="3">
    <source>
        <dbReference type="Proteomes" id="UP000186456"/>
    </source>
</evidence>
<sequence>MSPIRWTAELHHLGGAVRRDAPGGGADGLARLTVLLRLQDLRHAHQPRPVVPPGVGSEGEALVGEVEVDAVARPDGLSVEVPPLTDAPGHVLGGSPDEDVSGVGREGRGEGPLVARNAHFNINVLGVEVAEYLVDHYGAMADGLNRGDASDRLLARWVLADSPGGPVDPGLIRARVAVPADIAQVRSESPAEAAQWRRRVREDFLAHLSEGLRVVGFDGGAYRFGRP</sequence>
<gene>
    <name evidence="2" type="ORF">SAMN04487788_2342</name>
</gene>
<protein>
    <submittedName>
        <fullName evidence="2">Uncharacterized protein</fullName>
    </submittedName>
</protein>
<evidence type="ECO:0000256" key="1">
    <source>
        <dbReference type="SAM" id="MobiDB-lite"/>
    </source>
</evidence>
<dbReference type="PANTHER" id="PTHR41700">
    <property type="entry name" value="GCN5-RELATED N-ACETYLTRANSFERASE"/>
    <property type="match status" value="1"/>
</dbReference>
<dbReference type="Proteomes" id="UP000186456">
    <property type="component" value="Unassembled WGS sequence"/>
</dbReference>
<dbReference type="EMBL" id="FNJN01000005">
    <property type="protein sequence ID" value="SDP17028.1"/>
    <property type="molecule type" value="Genomic_DNA"/>
</dbReference>
<reference evidence="2 3" key="1">
    <citation type="submission" date="2016-10" db="EMBL/GenBank/DDBJ databases">
        <authorList>
            <person name="de Groot N.N."/>
        </authorList>
    </citation>
    <scope>NUCLEOTIDE SEQUENCE [LARGE SCALE GENOMIC DNA]</scope>
    <source>
        <strain evidence="2 3">StLB037</strain>
    </source>
</reference>
<dbReference type="InterPro" id="IPR038764">
    <property type="entry name" value="GNAT_N_AcTrfase_prd"/>
</dbReference>
<accession>A0A1H0QK37</accession>